<feature type="transmembrane region" description="Helical" evidence="2">
    <location>
        <begin position="202"/>
        <end position="224"/>
    </location>
</feature>
<feature type="transmembrane region" description="Helical" evidence="2">
    <location>
        <begin position="271"/>
        <end position="290"/>
    </location>
</feature>
<reference evidence="3" key="1">
    <citation type="submission" date="2022-03" db="EMBL/GenBank/DDBJ databases">
        <authorList>
            <person name="Legras J.-L."/>
            <person name="Devillers H."/>
            <person name="Grondin C."/>
        </authorList>
    </citation>
    <scope>NUCLEOTIDE SEQUENCE</scope>
    <source>
        <strain evidence="3">CLIB 1423</strain>
    </source>
</reference>
<dbReference type="EMBL" id="CAKXYY010000005">
    <property type="protein sequence ID" value="CAH2352124.1"/>
    <property type="molecule type" value="Genomic_DNA"/>
</dbReference>
<keyword evidence="2" id="KW-1133">Transmembrane helix</keyword>
<proteinExistence type="predicted"/>
<feature type="region of interest" description="Disordered" evidence="1">
    <location>
        <begin position="313"/>
        <end position="339"/>
    </location>
</feature>
<name>A0A9P0QNR1_9ASCO</name>
<accession>A0A9P0QNR1</accession>
<gene>
    <name evidence="3" type="ORF">CLIB1423_05S06172</name>
</gene>
<organism evidence="3 4">
    <name type="scientific">[Candida] railenensis</name>
    <dbReference type="NCBI Taxonomy" id="45579"/>
    <lineage>
        <taxon>Eukaryota</taxon>
        <taxon>Fungi</taxon>
        <taxon>Dikarya</taxon>
        <taxon>Ascomycota</taxon>
        <taxon>Saccharomycotina</taxon>
        <taxon>Pichiomycetes</taxon>
        <taxon>Debaryomycetaceae</taxon>
        <taxon>Kurtzmaniella</taxon>
    </lineage>
</organism>
<dbReference type="OrthoDB" id="4028207at2759"/>
<evidence type="ECO:0000313" key="4">
    <source>
        <dbReference type="Proteomes" id="UP000837801"/>
    </source>
</evidence>
<evidence type="ECO:0000256" key="2">
    <source>
        <dbReference type="SAM" id="Phobius"/>
    </source>
</evidence>
<feature type="compositionally biased region" description="Polar residues" evidence="1">
    <location>
        <begin position="319"/>
        <end position="334"/>
    </location>
</feature>
<sequence>MWIINQIRYRKGQEDAQIDSVSRQGSLREILPRKRKKNSALHFAIAGLVLVLFNVTNLQYSHYFSTSFPLVDIVEFLQLPNTVSQSSFPDELLLEVLKDVYTRREETYLRNINSTTIIVKPILQIDQDYISLTLKEGYFIKSHTNEAVMYPHIEMHSSIKESSENMLSEGRTFIRKYLMPLLHSSKVRDFTDVPRRIRRLQVGNYCINLFSFLLLVLICVKEGLEYSSAWRECFSLIFLVLCSLMLVSLAFFNITISIMVGYRLPNTRSHFVSVLYAVQFVFFLGILIYYTKIIKADITHYISERSIRRDCRDYEPSSKDTSSIYSPSPATENAKSGGVPVAKSRLSSNMNSPFTQTINLDSSPIGNAMDNKILSNEGPLDPKYASPESAKTSIQNQHQNLIGAARIRQFSKSGIFHENSLSPLGSRSFSAPVFQFLGTGSTIVSHVEEEKILQSAKISEEPIESPTFLNSIELEPCETNSN</sequence>
<comment type="caution">
    <text evidence="3">The sequence shown here is derived from an EMBL/GenBank/DDBJ whole genome shotgun (WGS) entry which is preliminary data.</text>
</comment>
<protein>
    <submittedName>
        <fullName evidence="3">Uncharacterized protein</fullName>
    </submittedName>
</protein>
<keyword evidence="2" id="KW-0472">Membrane</keyword>
<keyword evidence="2" id="KW-0812">Transmembrane</keyword>
<feature type="transmembrane region" description="Helical" evidence="2">
    <location>
        <begin position="236"/>
        <end position="259"/>
    </location>
</feature>
<dbReference type="AlphaFoldDB" id="A0A9P0QNR1"/>
<keyword evidence="4" id="KW-1185">Reference proteome</keyword>
<dbReference type="Proteomes" id="UP000837801">
    <property type="component" value="Unassembled WGS sequence"/>
</dbReference>
<evidence type="ECO:0000256" key="1">
    <source>
        <dbReference type="SAM" id="MobiDB-lite"/>
    </source>
</evidence>
<evidence type="ECO:0000313" key="3">
    <source>
        <dbReference type="EMBL" id="CAH2352124.1"/>
    </source>
</evidence>